<protein>
    <submittedName>
        <fullName evidence="1">Uncharacterized protein</fullName>
    </submittedName>
</protein>
<proteinExistence type="predicted"/>
<comment type="caution">
    <text evidence="1">The sequence shown here is derived from an EMBL/GenBank/DDBJ whole genome shotgun (WGS) entry which is preliminary data.</text>
</comment>
<dbReference type="AlphaFoldDB" id="A0A540W4R1"/>
<evidence type="ECO:0000313" key="1">
    <source>
        <dbReference type="EMBL" id="TQF03963.1"/>
    </source>
</evidence>
<dbReference type="OrthoDB" id="4259405at2"/>
<sequence length="159" mass="18178">MPSKLPEDSVLLREHYIENLSLSEIGRRYGVNKSNVSRRFQNMRRPHGGNAALNYSEYLPWQISRDYLDSAPALMLYAHIRHQAGIEIPEGTMKRLRGFWTKLNDGLILAAAQAESPPGLKLEYVPRRLTDGRLVVRWPDDAQPIKSGQVMVLALPEEW</sequence>
<keyword evidence="2" id="KW-1185">Reference proteome</keyword>
<reference evidence="1 2" key="1">
    <citation type="submission" date="2019-06" db="EMBL/GenBank/DDBJ databases">
        <title>Description of Kitasatospora acidophila sp. nov. isolated from pine grove soil, and reclassification of Streptomyces novaecaesareae to Kitasatospora novaeceasareae comb. nov.</title>
        <authorList>
            <person name="Kim M.J."/>
        </authorList>
    </citation>
    <scope>NUCLEOTIDE SEQUENCE [LARGE SCALE GENOMIC DNA]</scope>
    <source>
        <strain evidence="1 2">MMS16-CNU292</strain>
    </source>
</reference>
<dbReference type="RefSeq" id="WP_141634563.1">
    <property type="nucleotide sequence ID" value="NZ_VIGB01000003.1"/>
</dbReference>
<dbReference type="Proteomes" id="UP000319103">
    <property type="component" value="Unassembled WGS sequence"/>
</dbReference>
<organism evidence="1 2">
    <name type="scientific">Kitasatospora acidiphila</name>
    <dbReference type="NCBI Taxonomy" id="2567942"/>
    <lineage>
        <taxon>Bacteria</taxon>
        <taxon>Bacillati</taxon>
        <taxon>Actinomycetota</taxon>
        <taxon>Actinomycetes</taxon>
        <taxon>Kitasatosporales</taxon>
        <taxon>Streptomycetaceae</taxon>
        <taxon>Kitasatospora</taxon>
    </lineage>
</organism>
<gene>
    <name evidence="1" type="ORF">E6W39_19120</name>
</gene>
<dbReference type="EMBL" id="VIGB01000003">
    <property type="protein sequence ID" value="TQF03963.1"/>
    <property type="molecule type" value="Genomic_DNA"/>
</dbReference>
<name>A0A540W4R1_9ACTN</name>
<evidence type="ECO:0000313" key="2">
    <source>
        <dbReference type="Proteomes" id="UP000319103"/>
    </source>
</evidence>
<accession>A0A540W4R1</accession>